<keyword evidence="1" id="KW-0378">Hydrolase</keyword>
<dbReference type="KEGG" id="pfd:PFDG_05220"/>
<dbReference type="GO" id="GO:0004386">
    <property type="term" value="F:helicase activity"/>
    <property type="evidence" value="ECO:0007669"/>
    <property type="project" value="UniProtKB-KW"/>
</dbReference>
<protein>
    <submittedName>
        <fullName evidence="3">Uncharacterized protein</fullName>
    </submittedName>
</protein>
<gene>
    <name evidence="3" type="ORF">PFDG_05220</name>
</gene>
<dbReference type="EMBL" id="GG702907">
    <property type="protein sequence ID" value="KOB89670.1"/>
    <property type="molecule type" value="Genomic_DNA"/>
</dbReference>
<evidence type="ECO:0000256" key="1">
    <source>
        <dbReference type="ARBA" id="ARBA00022801"/>
    </source>
</evidence>
<keyword evidence="2" id="KW-0067">ATP-binding</keyword>
<dbReference type="AlphaFoldDB" id="A0A0L7MAN9"/>
<accession>A0A0L7MAN9</accession>
<keyword evidence="2" id="KW-0347">Helicase</keyword>
<proteinExistence type="predicted"/>
<dbReference type="PANTHER" id="PTHR44533">
    <property type="entry name" value="DEAD/H RNA HELICASE, PUTATIVE-RELATED"/>
    <property type="match status" value="1"/>
</dbReference>
<feature type="non-terminal residue" evidence="3">
    <location>
        <position position="1"/>
    </location>
</feature>
<keyword evidence="2" id="KW-0547">Nucleotide-binding</keyword>
<dbReference type="GO" id="GO:0016787">
    <property type="term" value="F:hydrolase activity"/>
    <property type="evidence" value="ECO:0007669"/>
    <property type="project" value="UniProtKB-KW"/>
</dbReference>
<dbReference type="Proteomes" id="UP000054282">
    <property type="component" value="Unassembled WGS sequence"/>
</dbReference>
<name>A0A0L7MAN9_PLAF4</name>
<evidence type="ECO:0000256" key="2">
    <source>
        <dbReference type="ARBA" id="ARBA00022806"/>
    </source>
</evidence>
<organism evidence="3 4">
    <name type="scientific">Plasmodium falciparum (isolate Dd2)</name>
    <dbReference type="NCBI Taxonomy" id="57267"/>
    <lineage>
        <taxon>Eukaryota</taxon>
        <taxon>Sar</taxon>
        <taxon>Alveolata</taxon>
        <taxon>Apicomplexa</taxon>
        <taxon>Aconoidasida</taxon>
        <taxon>Haemosporida</taxon>
        <taxon>Plasmodiidae</taxon>
        <taxon>Plasmodium</taxon>
        <taxon>Plasmodium (Laverania)</taxon>
    </lineage>
</organism>
<evidence type="ECO:0000313" key="4">
    <source>
        <dbReference type="Proteomes" id="UP000054282"/>
    </source>
</evidence>
<evidence type="ECO:0000313" key="3">
    <source>
        <dbReference type="EMBL" id="KOB89670.1"/>
    </source>
</evidence>
<reference evidence="4" key="2">
    <citation type="submission" date="2006-09" db="EMBL/GenBank/DDBJ databases">
        <title>The genome sequence of Plasmodium falciparum Dd2.</title>
        <authorList>
            <consortium name="The Broad Institute Genome Sequencing Platform"/>
            <person name="Birren B."/>
            <person name="Lander E."/>
            <person name="Galagan J."/>
            <person name="Nusbaum C."/>
            <person name="Devon K."/>
            <person name="Henn M."/>
            <person name="Jaffe D."/>
            <person name="Butler J."/>
            <person name="Alvarez P."/>
            <person name="Gnerre S."/>
            <person name="Grabherr M."/>
            <person name="Kleber M."/>
            <person name="Mauceli E."/>
            <person name="Brockman W."/>
            <person name="MacCallum I.A."/>
            <person name="Rounsley S."/>
            <person name="Young S."/>
            <person name="LaButti K."/>
            <person name="Pushparaj V."/>
            <person name="DeCaprio D."/>
            <person name="Crawford M."/>
            <person name="Koehrsen M."/>
            <person name="Engels R."/>
            <person name="Montgomery P."/>
            <person name="Pearson M."/>
            <person name="Howarth C."/>
            <person name="Larson L."/>
            <person name="Luoma S."/>
            <person name="White J."/>
            <person name="Kodira C."/>
            <person name="Zeng Q."/>
            <person name="O'Leary S."/>
            <person name="Yandava C."/>
            <person name="Alvarado L."/>
            <person name="Wirth D."/>
            <person name="Volkman S."/>
            <person name="Hartl D."/>
        </authorList>
    </citation>
    <scope>NUCLEOTIDE SEQUENCE [LARGE SCALE GENOMIC DNA]</scope>
</reference>
<dbReference type="GO" id="GO:0005737">
    <property type="term" value="C:cytoplasm"/>
    <property type="evidence" value="ECO:0007669"/>
    <property type="project" value="TreeGrafter"/>
</dbReference>
<dbReference type="InterPro" id="IPR052431">
    <property type="entry name" value="SKI2_subfamily_helicases"/>
</dbReference>
<dbReference type="PANTHER" id="PTHR44533:SF4">
    <property type="entry name" value="DEAD_H RNA HELICASE, PUTATIVE-RELATED"/>
    <property type="match status" value="1"/>
</dbReference>
<reference evidence="4" key="1">
    <citation type="submission" date="2006-09" db="EMBL/GenBank/DDBJ databases">
        <title>Annotation of Plasmodium falciparum Dd2.</title>
        <authorList>
            <consortium name="The Broad Institute Genome Sequencing Platform"/>
            <person name="Volkman S.K."/>
            <person name="Neafsey D.E."/>
            <person name="Dash A.P."/>
            <person name="Chitnis C.E."/>
            <person name="Hartl D.L."/>
            <person name="Young S.K."/>
            <person name="Zeng Q."/>
            <person name="Koehrsen M."/>
            <person name="Alvarado L."/>
            <person name="Berlin A."/>
            <person name="Borenstein D."/>
            <person name="Chapman S.B."/>
            <person name="Chen Z."/>
            <person name="Engels R."/>
            <person name="Freedman E."/>
            <person name="Gellesch M."/>
            <person name="Goldberg J."/>
            <person name="Griggs A."/>
            <person name="Gujja S."/>
            <person name="Heilman E.R."/>
            <person name="Heiman D.I."/>
            <person name="Howarth C."/>
            <person name="Jen D."/>
            <person name="Larson L."/>
            <person name="Mehta T."/>
            <person name="Neiman D."/>
            <person name="Park D."/>
            <person name="Pearson M."/>
            <person name="Roberts A."/>
            <person name="Saif S."/>
            <person name="Shea T."/>
            <person name="Shenoy N."/>
            <person name="Sisk P."/>
            <person name="Stolte C."/>
            <person name="Sykes S."/>
            <person name="Walk T."/>
            <person name="White J."/>
            <person name="Yandava C."/>
            <person name="Haas B."/>
            <person name="Henn M.R."/>
            <person name="Nusbaum C."/>
            <person name="Birren B."/>
        </authorList>
    </citation>
    <scope>NUCLEOTIDE SEQUENCE [LARGE SCALE GENOMIC DNA]</scope>
</reference>
<sequence>LRDYKVRSRLWFLSLKVTTFKSLDELLYTCLHDFDLRKDMLPDIVDNYVSSYQYEDGIIKEEKICLNHSHILDYYIHGKYDVLRHKNHLGQYTWYIIDRFIHSLKNIEHFLYEVNRDRRAVSSDVF</sequence>